<feature type="domain" description="F-box protein AT5G49610-like beta-propeller" evidence="1">
    <location>
        <begin position="23"/>
        <end position="282"/>
    </location>
</feature>
<protein>
    <recommendedName>
        <fullName evidence="1">F-box protein AT5G49610-like beta-propeller domain-containing protein</fullName>
    </recommendedName>
</protein>
<organism evidence="2 3">
    <name type="scientific">Eragrostis curvula</name>
    <name type="common">weeping love grass</name>
    <dbReference type="NCBI Taxonomy" id="38414"/>
    <lineage>
        <taxon>Eukaryota</taxon>
        <taxon>Viridiplantae</taxon>
        <taxon>Streptophyta</taxon>
        <taxon>Embryophyta</taxon>
        <taxon>Tracheophyta</taxon>
        <taxon>Spermatophyta</taxon>
        <taxon>Magnoliopsida</taxon>
        <taxon>Liliopsida</taxon>
        <taxon>Poales</taxon>
        <taxon>Poaceae</taxon>
        <taxon>PACMAD clade</taxon>
        <taxon>Chloridoideae</taxon>
        <taxon>Eragrostideae</taxon>
        <taxon>Eragrostidinae</taxon>
        <taxon>Eragrostis</taxon>
    </lineage>
</organism>
<feature type="non-terminal residue" evidence="2">
    <location>
        <position position="1"/>
    </location>
</feature>
<keyword evidence="3" id="KW-1185">Reference proteome</keyword>
<evidence type="ECO:0000259" key="1">
    <source>
        <dbReference type="Pfam" id="PF23635"/>
    </source>
</evidence>
<sequence>MVAVPIPSRRPANIPRRSCVPIDARHGRILLHITQPVIFGENHKNHEFEVWDPIRDQQWAVPTIKGFPNLNAAVLCAASTTVGTCDHLHCRRGPFLVVYVASTTDDGPFCVRVYSSEVGSWSEPTYAVRRPDYVGFRVPSALGGSSIYFTFLYAERIFKYSLSKQKISLVRGPPLQGGHVALVTREDGGLGLATVVDFRLYIWSRENGPRRHDRWTQIRVVELDKLLPVSAHMTFYEVVGAANCAGVIFLATGDGFYVIDLKFGRATKLCQDNFFTGIFPFTTLDNTATMTTEIIPSVVL</sequence>
<reference evidence="2 3" key="1">
    <citation type="journal article" date="2019" name="Sci. Rep.">
        <title>A high-quality genome of Eragrostis curvula grass provides insights into Poaceae evolution and supports new strategies to enhance forage quality.</title>
        <authorList>
            <person name="Carballo J."/>
            <person name="Santos B.A.C.M."/>
            <person name="Zappacosta D."/>
            <person name="Garbus I."/>
            <person name="Selva J.P."/>
            <person name="Gallo C.A."/>
            <person name="Diaz A."/>
            <person name="Albertini E."/>
            <person name="Caccamo M."/>
            <person name="Echenique V."/>
        </authorList>
    </citation>
    <scope>NUCLEOTIDE SEQUENCE [LARGE SCALE GENOMIC DNA]</scope>
    <source>
        <strain evidence="3">cv. Victoria</strain>
        <tissue evidence="2">Leaf</tissue>
    </source>
</reference>
<proteinExistence type="predicted"/>
<gene>
    <name evidence="2" type="ORF">EJB05_13859</name>
</gene>
<dbReference type="EMBL" id="RWGY01000007">
    <property type="protein sequence ID" value="TVU40395.1"/>
    <property type="molecule type" value="Genomic_DNA"/>
</dbReference>
<dbReference type="PANTHER" id="PTHR33186:SF15">
    <property type="entry name" value="OS06G0249850 PROTEIN"/>
    <property type="match status" value="1"/>
</dbReference>
<dbReference type="InterPro" id="IPR056594">
    <property type="entry name" value="AT5G49610-like_b-prop"/>
</dbReference>
<dbReference type="Proteomes" id="UP000324897">
    <property type="component" value="Chromosome 4"/>
</dbReference>
<dbReference type="Gramene" id="TVU40395">
    <property type="protein sequence ID" value="TVU40395"/>
    <property type="gene ID" value="EJB05_13859"/>
</dbReference>
<evidence type="ECO:0000313" key="3">
    <source>
        <dbReference type="Proteomes" id="UP000324897"/>
    </source>
</evidence>
<evidence type="ECO:0000313" key="2">
    <source>
        <dbReference type="EMBL" id="TVU40395.1"/>
    </source>
</evidence>
<dbReference type="PANTHER" id="PTHR33186">
    <property type="entry name" value="OS10G0136150 PROTEIN-RELATED"/>
    <property type="match status" value="1"/>
</dbReference>
<accession>A0A5J9VXP0</accession>
<name>A0A5J9VXP0_9POAL</name>
<dbReference type="Pfam" id="PF23635">
    <property type="entry name" value="Beta-prop_AT5G49610-like"/>
    <property type="match status" value="1"/>
</dbReference>
<dbReference type="AlphaFoldDB" id="A0A5J9VXP0"/>
<comment type="caution">
    <text evidence="2">The sequence shown here is derived from an EMBL/GenBank/DDBJ whole genome shotgun (WGS) entry which is preliminary data.</text>
</comment>